<evidence type="ECO:0000313" key="4">
    <source>
        <dbReference type="Proteomes" id="UP001381693"/>
    </source>
</evidence>
<feature type="compositionally biased region" description="Basic and acidic residues" evidence="2">
    <location>
        <begin position="99"/>
        <end position="109"/>
    </location>
</feature>
<feature type="compositionally biased region" description="Polar residues" evidence="2">
    <location>
        <begin position="139"/>
        <end position="162"/>
    </location>
</feature>
<dbReference type="PROSITE" id="PS50297">
    <property type="entry name" value="ANK_REP_REGION"/>
    <property type="match status" value="1"/>
</dbReference>
<dbReference type="EMBL" id="JAXCGZ010007581">
    <property type="protein sequence ID" value="KAK7079118.1"/>
    <property type="molecule type" value="Genomic_DNA"/>
</dbReference>
<evidence type="ECO:0000313" key="3">
    <source>
        <dbReference type="EMBL" id="KAK7079118.1"/>
    </source>
</evidence>
<gene>
    <name evidence="3" type="ORF">SK128_023325</name>
</gene>
<proteinExistence type="predicted"/>
<evidence type="ECO:0000256" key="2">
    <source>
        <dbReference type="SAM" id="MobiDB-lite"/>
    </source>
</evidence>
<evidence type="ECO:0000256" key="1">
    <source>
        <dbReference type="PROSITE-ProRule" id="PRU00023"/>
    </source>
</evidence>
<protein>
    <submittedName>
        <fullName evidence="3">Uncharacterized protein</fullName>
    </submittedName>
</protein>
<keyword evidence="1" id="KW-0040">ANK repeat</keyword>
<dbReference type="InterPro" id="IPR036770">
    <property type="entry name" value="Ankyrin_rpt-contain_sf"/>
</dbReference>
<name>A0AAN9A942_HALRR</name>
<feature type="repeat" description="ANK" evidence="1">
    <location>
        <begin position="284"/>
        <end position="317"/>
    </location>
</feature>
<reference evidence="3 4" key="1">
    <citation type="submission" date="2023-11" db="EMBL/GenBank/DDBJ databases">
        <title>Halocaridina rubra genome assembly.</title>
        <authorList>
            <person name="Smith C."/>
        </authorList>
    </citation>
    <scope>NUCLEOTIDE SEQUENCE [LARGE SCALE GENOMIC DNA]</scope>
    <source>
        <strain evidence="3">EP-1</strain>
        <tissue evidence="3">Whole</tissue>
    </source>
</reference>
<dbReference type="Proteomes" id="UP001381693">
    <property type="component" value="Unassembled WGS sequence"/>
</dbReference>
<keyword evidence="4" id="KW-1185">Reference proteome</keyword>
<sequence length="414" mass="46272">MSPENRNFLCGPSILNEVYCMRIYKLYWPYLQSGNTPEDYLQSPGMNHLDPNDTVANLLSPEPSPRRRSRGPARSPSKSPGRSPSRAPSKSPARASKASLRESKKDPPRKSPRYKTNNKFSKGKPSKPPPKKKSKEASRNASRGPSKNNSRASSRAPTPSDSTDGEIRAAILAAENDENFKLLNDIIKRGDGNKLLGQSSKDSDVDDFLKKVPQHLEAIQDLHLAVEKGESRKVMSLLDKKQRAYTKDANQASILHKAVLHGHTDMVRYLVSSFPDLLKEKDMAGRTPLHYAAVIRDGGHIYKILGKADADDNIKDDSGHTPKDYIDDPELLTQWDLIRELENDDAESDGDSRSRPITKESIVVPQLTLIDNLFVLNKIRIVVFSAEQRKIPPKVTSQEATTLVDSWYTRSSNR</sequence>
<dbReference type="AlphaFoldDB" id="A0AAN9A942"/>
<feature type="compositionally biased region" description="Low complexity" evidence="2">
    <location>
        <begin position="72"/>
        <end position="98"/>
    </location>
</feature>
<organism evidence="3 4">
    <name type="scientific">Halocaridina rubra</name>
    <name type="common">Hawaiian red shrimp</name>
    <dbReference type="NCBI Taxonomy" id="373956"/>
    <lineage>
        <taxon>Eukaryota</taxon>
        <taxon>Metazoa</taxon>
        <taxon>Ecdysozoa</taxon>
        <taxon>Arthropoda</taxon>
        <taxon>Crustacea</taxon>
        <taxon>Multicrustacea</taxon>
        <taxon>Malacostraca</taxon>
        <taxon>Eumalacostraca</taxon>
        <taxon>Eucarida</taxon>
        <taxon>Decapoda</taxon>
        <taxon>Pleocyemata</taxon>
        <taxon>Caridea</taxon>
        <taxon>Atyoidea</taxon>
        <taxon>Atyidae</taxon>
        <taxon>Halocaridina</taxon>
    </lineage>
</organism>
<comment type="caution">
    <text evidence="3">The sequence shown here is derived from an EMBL/GenBank/DDBJ whole genome shotgun (WGS) entry which is preliminary data.</text>
</comment>
<dbReference type="PANTHER" id="PTHR24172">
    <property type="entry name" value="ANK_REP_REGION DOMAIN-CONTAINING PROTEIN"/>
    <property type="match status" value="1"/>
</dbReference>
<dbReference type="PANTHER" id="PTHR24172:SF4">
    <property type="entry name" value="ANK_REP_REGION DOMAIN-CONTAINING PROTEIN"/>
    <property type="match status" value="1"/>
</dbReference>
<accession>A0AAN9A942</accession>
<dbReference type="SUPFAM" id="SSF48403">
    <property type="entry name" value="Ankyrin repeat"/>
    <property type="match status" value="1"/>
</dbReference>
<feature type="region of interest" description="Disordered" evidence="2">
    <location>
        <begin position="39"/>
        <end position="165"/>
    </location>
</feature>
<feature type="compositionally biased region" description="Basic residues" evidence="2">
    <location>
        <begin position="121"/>
        <end position="134"/>
    </location>
</feature>
<dbReference type="InterPro" id="IPR002110">
    <property type="entry name" value="Ankyrin_rpt"/>
</dbReference>
<dbReference type="Gene3D" id="1.25.40.20">
    <property type="entry name" value="Ankyrin repeat-containing domain"/>
    <property type="match status" value="1"/>
</dbReference>
<dbReference type="Pfam" id="PF12796">
    <property type="entry name" value="Ank_2"/>
    <property type="match status" value="1"/>
</dbReference>
<dbReference type="SMART" id="SM00248">
    <property type="entry name" value="ANK"/>
    <property type="match status" value="2"/>
</dbReference>
<dbReference type="PROSITE" id="PS50088">
    <property type="entry name" value="ANK_REPEAT"/>
    <property type="match status" value="1"/>
</dbReference>